<dbReference type="GO" id="GO:0032790">
    <property type="term" value="P:ribosome disassembly"/>
    <property type="evidence" value="ECO:0007669"/>
    <property type="project" value="TreeGrafter"/>
</dbReference>
<dbReference type="NCBIfam" id="TIGR00168">
    <property type="entry name" value="infC"/>
    <property type="match status" value="1"/>
</dbReference>
<dbReference type="AlphaFoldDB" id="A0A381TIF9"/>
<dbReference type="Pfam" id="PF00707">
    <property type="entry name" value="IF3_C"/>
    <property type="match status" value="1"/>
</dbReference>
<feature type="compositionally biased region" description="Basic and acidic residues" evidence="4">
    <location>
        <begin position="181"/>
        <end position="193"/>
    </location>
</feature>
<dbReference type="HAMAP" id="MF_00080">
    <property type="entry name" value="IF_3"/>
    <property type="match status" value="1"/>
</dbReference>
<comment type="similarity">
    <text evidence="1">Belongs to the IF-3 family.</text>
</comment>
<dbReference type="Gene3D" id="3.30.110.10">
    <property type="entry name" value="Translation initiation factor 3 (IF-3), C-terminal domain"/>
    <property type="match status" value="1"/>
</dbReference>
<dbReference type="GO" id="GO:0003743">
    <property type="term" value="F:translation initiation factor activity"/>
    <property type="evidence" value="ECO:0007669"/>
    <property type="project" value="UniProtKB-KW"/>
</dbReference>
<sequence>MIRVKEVSVIGDDGESLGTIPTEEAISMAEDRSLDLVEVAPNANPPVCRIMDYGKHKYKASKKAHEAKKNQKIIHVKEVKFRPNTDQHDFDFKLKHVQRFLENGDKAKVVIFFKGREIIHREFGQRVLERVAEKTEDIAIIEQSAKQEGRTLVMILAPKNVKTKKGTQLKVPKPAVTKNTDANEEKLPSEELGTKAAAPNNE</sequence>
<dbReference type="GO" id="GO:0016020">
    <property type="term" value="C:membrane"/>
    <property type="evidence" value="ECO:0007669"/>
    <property type="project" value="TreeGrafter"/>
</dbReference>
<evidence type="ECO:0000259" key="6">
    <source>
        <dbReference type="Pfam" id="PF05198"/>
    </source>
</evidence>
<evidence type="ECO:0000256" key="2">
    <source>
        <dbReference type="ARBA" id="ARBA00022540"/>
    </source>
</evidence>
<evidence type="ECO:0000313" key="7">
    <source>
        <dbReference type="EMBL" id="SVA14557.1"/>
    </source>
</evidence>
<keyword evidence="2" id="KW-0396">Initiation factor</keyword>
<dbReference type="PANTHER" id="PTHR10938:SF0">
    <property type="entry name" value="TRANSLATION INITIATION FACTOR IF-3, MITOCHONDRIAL"/>
    <property type="match status" value="1"/>
</dbReference>
<organism evidence="7">
    <name type="scientific">marine metagenome</name>
    <dbReference type="NCBI Taxonomy" id="408172"/>
    <lineage>
        <taxon>unclassified sequences</taxon>
        <taxon>metagenomes</taxon>
        <taxon>ecological metagenomes</taxon>
    </lineage>
</organism>
<feature type="domain" description="Translation initiation factor 3 N-terminal" evidence="6">
    <location>
        <begin position="2"/>
        <end position="67"/>
    </location>
</feature>
<evidence type="ECO:0000259" key="5">
    <source>
        <dbReference type="Pfam" id="PF00707"/>
    </source>
</evidence>
<dbReference type="Pfam" id="PF05198">
    <property type="entry name" value="IF3_N"/>
    <property type="match status" value="1"/>
</dbReference>
<dbReference type="PANTHER" id="PTHR10938">
    <property type="entry name" value="TRANSLATION INITIATION FACTOR IF-3"/>
    <property type="match status" value="1"/>
</dbReference>
<keyword evidence="3" id="KW-0648">Protein biosynthesis</keyword>
<dbReference type="InterPro" id="IPR019815">
    <property type="entry name" value="Translation_initiation_fac_3_C"/>
</dbReference>
<protein>
    <recommendedName>
        <fullName evidence="8">Translation initiation factor IF-3</fullName>
    </recommendedName>
</protein>
<dbReference type="InterPro" id="IPR036788">
    <property type="entry name" value="T_IF-3_C_sf"/>
</dbReference>
<dbReference type="SUPFAM" id="SSF54364">
    <property type="entry name" value="Translation initiation factor IF3, N-terminal domain"/>
    <property type="match status" value="1"/>
</dbReference>
<accession>A0A381TIF9</accession>
<dbReference type="FunFam" id="3.10.20.80:FF:000001">
    <property type="entry name" value="Translation initiation factor IF-3"/>
    <property type="match status" value="1"/>
</dbReference>
<evidence type="ECO:0000256" key="4">
    <source>
        <dbReference type="SAM" id="MobiDB-lite"/>
    </source>
</evidence>
<dbReference type="SUPFAM" id="SSF55200">
    <property type="entry name" value="Translation initiation factor IF3, C-terminal domain"/>
    <property type="match status" value="1"/>
</dbReference>
<dbReference type="InterPro" id="IPR001288">
    <property type="entry name" value="Translation_initiation_fac_3"/>
</dbReference>
<dbReference type="GO" id="GO:0005829">
    <property type="term" value="C:cytosol"/>
    <property type="evidence" value="ECO:0007669"/>
    <property type="project" value="TreeGrafter"/>
</dbReference>
<dbReference type="GO" id="GO:0043022">
    <property type="term" value="F:ribosome binding"/>
    <property type="evidence" value="ECO:0007669"/>
    <property type="project" value="TreeGrafter"/>
</dbReference>
<feature type="region of interest" description="Disordered" evidence="4">
    <location>
        <begin position="164"/>
        <end position="202"/>
    </location>
</feature>
<dbReference type="InterPro" id="IPR036787">
    <property type="entry name" value="T_IF-3_N_sf"/>
</dbReference>
<proteinExistence type="inferred from homology"/>
<evidence type="ECO:0000256" key="1">
    <source>
        <dbReference type="ARBA" id="ARBA00005439"/>
    </source>
</evidence>
<reference evidence="7" key="1">
    <citation type="submission" date="2018-05" db="EMBL/GenBank/DDBJ databases">
        <authorList>
            <person name="Lanie J.A."/>
            <person name="Ng W.-L."/>
            <person name="Kazmierczak K.M."/>
            <person name="Andrzejewski T.M."/>
            <person name="Davidsen T.M."/>
            <person name="Wayne K.J."/>
            <person name="Tettelin H."/>
            <person name="Glass J.I."/>
            <person name="Rusch D."/>
            <person name="Podicherti R."/>
            <person name="Tsui H.-C.T."/>
            <person name="Winkler M.E."/>
        </authorList>
    </citation>
    <scope>NUCLEOTIDE SEQUENCE</scope>
</reference>
<evidence type="ECO:0008006" key="8">
    <source>
        <dbReference type="Google" id="ProtNLM"/>
    </source>
</evidence>
<name>A0A381TIF9_9ZZZZ</name>
<evidence type="ECO:0000256" key="3">
    <source>
        <dbReference type="ARBA" id="ARBA00022917"/>
    </source>
</evidence>
<feature type="domain" description="Translation initiation factor 3 C-terminal" evidence="5">
    <location>
        <begin position="74"/>
        <end position="159"/>
    </location>
</feature>
<dbReference type="FunFam" id="3.30.110.10:FF:000001">
    <property type="entry name" value="Translation initiation factor IF-3"/>
    <property type="match status" value="1"/>
</dbReference>
<dbReference type="InterPro" id="IPR019814">
    <property type="entry name" value="Translation_initiation_fac_3_N"/>
</dbReference>
<dbReference type="Gene3D" id="3.10.20.80">
    <property type="entry name" value="Translation initiation factor 3 (IF-3), N-terminal domain"/>
    <property type="match status" value="1"/>
</dbReference>
<gene>
    <name evidence="7" type="ORF">METZ01_LOCUS67411</name>
</gene>
<dbReference type="EMBL" id="UINC01004470">
    <property type="protein sequence ID" value="SVA14557.1"/>
    <property type="molecule type" value="Genomic_DNA"/>
</dbReference>